<gene>
    <name evidence="3" type="ORF">SETTUDRAFT_36723</name>
</gene>
<reference evidence="3 4" key="1">
    <citation type="journal article" date="2012" name="PLoS Pathog.">
        <title>Diverse lifestyles and strategies of plant pathogenesis encoded in the genomes of eighteen Dothideomycetes fungi.</title>
        <authorList>
            <person name="Ohm R.A."/>
            <person name="Feau N."/>
            <person name="Henrissat B."/>
            <person name="Schoch C.L."/>
            <person name="Horwitz B.A."/>
            <person name="Barry K.W."/>
            <person name="Condon B.J."/>
            <person name="Copeland A.C."/>
            <person name="Dhillon B."/>
            <person name="Glaser F."/>
            <person name="Hesse C.N."/>
            <person name="Kosti I."/>
            <person name="LaButti K."/>
            <person name="Lindquist E.A."/>
            <person name="Lucas S."/>
            <person name="Salamov A.A."/>
            <person name="Bradshaw R.E."/>
            <person name="Ciuffetti L."/>
            <person name="Hamelin R.C."/>
            <person name="Kema G.H.J."/>
            <person name="Lawrence C."/>
            <person name="Scott J.A."/>
            <person name="Spatafora J.W."/>
            <person name="Turgeon B.G."/>
            <person name="de Wit P.J.G.M."/>
            <person name="Zhong S."/>
            <person name="Goodwin S.B."/>
            <person name="Grigoriev I.V."/>
        </authorList>
    </citation>
    <scope>NUCLEOTIDE SEQUENCE [LARGE SCALE GENOMIC DNA]</scope>
    <source>
        <strain evidence="4">28A</strain>
    </source>
</reference>
<reference evidence="3 4" key="2">
    <citation type="journal article" date="2013" name="PLoS Genet.">
        <title>Comparative genome structure, secondary metabolite, and effector coding capacity across Cochliobolus pathogens.</title>
        <authorList>
            <person name="Condon B.J."/>
            <person name="Leng Y."/>
            <person name="Wu D."/>
            <person name="Bushley K.E."/>
            <person name="Ohm R.A."/>
            <person name="Otillar R."/>
            <person name="Martin J."/>
            <person name="Schackwitz W."/>
            <person name="Grimwood J."/>
            <person name="MohdZainudin N."/>
            <person name="Xue C."/>
            <person name="Wang R."/>
            <person name="Manning V.A."/>
            <person name="Dhillon B."/>
            <person name="Tu Z.J."/>
            <person name="Steffenson B.J."/>
            <person name="Salamov A."/>
            <person name="Sun H."/>
            <person name="Lowry S."/>
            <person name="LaButti K."/>
            <person name="Han J."/>
            <person name="Copeland A."/>
            <person name="Lindquist E."/>
            <person name="Barry K."/>
            <person name="Schmutz J."/>
            <person name="Baker S.E."/>
            <person name="Ciuffetti L.M."/>
            <person name="Grigoriev I.V."/>
            <person name="Zhong S."/>
            <person name="Turgeon B.G."/>
        </authorList>
    </citation>
    <scope>NUCLEOTIDE SEQUENCE [LARGE SCALE GENOMIC DNA]</scope>
    <source>
        <strain evidence="4">28A</strain>
    </source>
</reference>
<feature type="compositionally biased region" description="Low complexity" evidence="1">
    <location>
        <begin position="393"/>
        <end position="402"/>
    </location>
</feature>
<dbReference type="AlphaFoldDB" id="R0IZB2"/>
<dbReference type="eggNOG" id="ENOG502STT7">
    <property type="taxonomic scope" value="Eukaryota"/>
</dbReference>
<feature type="region of interest" description="Disordered" evidence="1">
    <location>
        <begin position="254"/>
        <end position="481"/>
    </location>
</feature>
<organism evidence="3 4">
    <name type="scientific">Exserohilum turcicum (strain 28A)</name>
    <name type="common">Northern leaf blight fungus</name>
    <name type="synonym">Setosphaeria turcica</name>
    <dbReference type="NCBI Taxonomy" id="671987"/>
    <lineage>
        <taxon>Eukaryota</taxon>
        <taxon>Fungi</taxon>
        <taxon>Dikarya</taxon>
        <taxon>Ascomycota</taxon>
        <taxon>Pezizomycotina</taxon>
        <taxon>Dothideomycetes</taxon>
        <taxon>Pleosporomycetidae</taxon>
        <taxon>Pleosporales</taxon>
        <taxon>Pleosporineae</taxon>
        <taxon>Pleosporaceae</taxon>
        <taxon>Exserohilum</taxon>
    </lineage>
</organism>
<dbReference type="STRING" id="671987.R0IZB2"/>
<dbReference type="HOGENOM" id="CLU_595778_0_0_1"/>
<feature type="domain" description="DUF7918" evidence="2">
    <location>
        <begin position="44"/>
        <end position="231"/>
    </location>
</feature>
<feature type="compositionally biased region" description="Polar residues" evidence="1">
    <location>
        <begin position="255"/>
        <end position="271"/>
    </location>
</feature>
<accession>R0IZB2</accession>
<dbReference type="Pfam" id="PF25534">
    <property type="entry name" value="DUF7918"/>
    <property type="match status" value="1"/>
</dbReference>
<dbReference type="RefSeq" id="XP_008021871.1">
    <property type="nucleotide sequence ID" value="XM_008023680.1"/>
</dbReference>
<dbReference type="OrthoDB" id="436496at2759"/>
<evidence type="ECO:0000259" key="2">
    <source>
        <dbReference type="Pfam" id="PF25534"/>
    </source>
</evidence>
<dbReference type="EMBL" id="KB908493">
    <property type="protein sequence ID" value="EOA90065.1"/>
    <property type="molecule type" value="Genomic_DNA"/>
</dbReference>
<feature type="compositionally biased region" description="Basic and acidic residues" evidence="1">
    <location>
        <begin position="344"/>
        <end position="361"/>
    </location>
</feature>
<protein>
    <recommendedName>
        <fullName evidence="2">DUF7918 domain-containing protein</fullName>
    </recommendedName>
</protein>
<evidence type="ECO:0000313" key="4">
    <source>
        <dbReference type="Proteomes" id="UP000016935"/>
    </source>
</evidence>
<proteinExistence type="predicted"/>
<sequence>MHHRSITIKLHSQFDIGTLPEYYPDPKDDYTARGITGFTSELFDDKTSTCSVFVPVVPGGTFWISYLVSPPVPDEQYFLFKLYIDGLQIMNWSTGKAEGWRGKTMFGLFESPEDEQGRKRIEKRMLCFAPPERQDSCGRGIADTFDETACIEIRVHRADGRKRIQRQIEEYSNTQHAKKIRGINLIHGGRAGSEQPKRFYKFALIDPVDQPFATFRYYYRTWNQLRDLGVLRPDHSGAGEEDGLSVIEPLDDSVRSTSADQETGNAVSHGQQGRIPDGKGDSNEGPRPGPRSKREQATATFSLTRRPSVKTRKPSYVGPRMRQAGKTGQLRSYVPVGAPSSKTEPSDKESQEEASQRHSDTLKPPQSYRLSIPPSIALEPSGLITRPLPTPPQKSSFPSSSSTAYCPPPANHVDDRAKYTPSPVKPITQRASTPPPGKREEQGRSASSLMGIIASAWKHRGIQKPDGATCADGCDAARRSQ</sequence>
<keyword evidence="4" id="KW-1185">Reference proteome</keyword>
<name>R0IZB2_EXST2</name>
<evidence type="ECO:0000256" key="1">
    <source>
        <dbReference type="SAM" id="MobiDB-lite"/>
    </source>
</evidence>
<dbReference type="GeneID" id="19404176"/>
<evidence type="ECO:0000313" key="3">
    <source>
        <dbReference type="EMBL" id="EOA90065.1"/>
    </source>
</evidence>
<dbReference type="InterPro" id="IPR057678">
    <property type="entry name" value="DUF7918"/>
</dbReference>
<dbReference type="Proteomes" id="UP000016935">
    <property type="component" value="Unassembled WGS sequence"/>
</dbReference>